<proteinExistence type="predicted"/>
<gene>
    <name evidence="2" type="ORF">B0T22DRAFT_151971</name>
</gene>
<dbReference type="AlphaFoldDB" id="A0AAE1CC92"/>
<comment type="caution">
    <text evidence="2">The sequence shown here is derived from an EMBL/GenBank/DDBJ whole genome shotgun (WGS) entry which is preliminary data.</text>
</comment>
<evidence type="ECO:0000313" key="2">
    <source>
        <dbReference type="EMBL" id="KAK3688383.1"/>
    </source>
</evidence>
<keyword evidence="1" id="KW-0812">Transmembrane</keyword>
<name>A0AAE1CC92_9PEZI</name>
<keyword evidence="3" id="KW-1185">Reference proteome</keyword>
<dbReference type="Proteomes" id="UP001270362">
    <property type="component" value="Unassembled WGS sequence"/>
</dbReference>
<feature type="transmembrane region" description="Helical" evidence="1">
    <location>
        <begin position="42"/>
        <end position="62"/>
    </location>
</feature>
<reference evidence="2" key="2">
    <citation type="submission" date="2023-06" db="EMBL/GenBank/DDBJ databases">
        <authorList>
            <consortium name="Lawrence Berkeley National Laboratory"/>
            <person name="Haridas S."/>
            <person name="Hensen N."/>
            <person name="Bonometti L."/>
            <person name="Westerberg I."/>
            <person name="Brannstrom I.O."/>
            <person name="Guillou S."/>
            <person name="Cros-Aarteil S."/>
            <person name="Calhoun S."/>
            <person name="Kuo A."/>
            <person name="Mondo S."/>
            <person name="Pangilinan J."/>
            <person name="Riley R."/>
            <person name="Labutti K."/>
            <person name="Andreopoulos B."/>
            <person name="Lipzen A."/>
            <person name="Chen C."/>
            <person name="Yanf M."/>
            <person name="Daum C."/>
            <person name="Ng V."/>
            <person name="Clum A."/>
            <person name="Steindorff A."/>
            <person name="Ohm R."/>
            <person name="Martin F."/>
            <person name="Silar P."/>
            <person name="Natvig D."/>
            <person name="Lalanne C."/>
            <person name="Gautier V."/>
            <person name="Ament-Velasquez S.L."/>
            <person name="Kruys A."/>
            <person name="Hutchinson M.I."/>
            <person name="Powell A.J."/>
            <person name="Barry K."/>
            <person name="Miller A.N."/>
            <person name="Grigoriev I.V."/>
            <person name="Debuchy R."/>
            <person name="Gladieux P."/>
            <person name="Thoren M.H."/>
            <person name="Johannesson H."/>
        </authorList>
    </citation>
    <scope>NUCLEOTIDE SEQUENCE</scope>
    <source>
        <strain evidence="2">CBS 314.62</strain>
    </source>
</reference>
<evidence type="ECO:0000313" key="3">
    <source>
        <dbReference type="Proteomes" id="UP001270362"/>
    </source>
</evidence>
<dbReference type="EMBL" id="JAULSO010000002">
    <property type="protein sequence ID" value="KAK3688383.1"/>
    <property type="molecule type" value="Genomic_DNA"/>
</dbReference>
<protein>
    <submittedName>
        <fullName evidence="2">Uncharacterized protein</fullName>
    </submittedName>
</protein>
<evidence type="ECO:0000256" key="1">
    <source>
        <dbReference type="SAM" id="Phobius"/>
    </source>
</evidence>
<sequence length="156" mass="16628">MFWCTRGSEVWLRLSICPPACLSICLSCPSLALPCLSTRHCIAWHCMGMGIGIGIGAGVVFIEPRRAWTLLSRPSVASNSMPASRLSWDGMGIRGDGVEADMCCRRTQSAIGCIASRLSIAVVRSKGIRANLSAVIGLPLRSAPKIALDSPLQNTD</sequence>
<reference evidence="2" key="1">
    <citation type="journal article" date="2023" name="Mol. Phylogenet. Evol.">
        <title>Genome-scale phylogeny and comparative genomics of the fungal order Sordariales.</title>
        <authorList>
            <person name="Hensen N."/>
            <person name="Bonometti L."/>
            <person name="Westerberg I."/>
            <person name="Brannstrom I.O."/>
            <person name="Guillou S."/>
            <person name="Cros-Aarteil S."/>
            <person name="Calhoun S."/>
            <person name="Haridas S."/>
            <person name="Kuo A."/>
            <person name="Mondo S."/>
            <person name="Pangilinan J."/>
            <person name="Riley R."/>
            <person name="LaButti K."/>
            <person name="Andreopoulos B."/>
            <person name="Lipzen A."/>
            <person name="Chen C."/>
            <person name="Yan M."/>
            <person name="Daum C."/>
            <person name="Ng V."/>
            <person name="Clum A."/>
            <person name="Steindorff A."/>
            <person name="Ohm R.A."/>
            <person name="Martin F."/>
            <person name="Silar P."/>
            <person name="Natvig D.O."/>
            <person name="Lalanne C."/>
            <person name="Gautier V."/>
            <person name="Ament-Velasquez S.L."/>
            <person name="Kruys A."/>
            <person name="Hutchinson M.I."/>
            <person name="Powell A.J."/>
            <person name="Barry K."/>
            <person name="Miller A.N."/>
            <person name="Grigoriev I.V."/>
            <person name="Debuchy R."/>
            <person name="Gladieux P."/>
            <person name="Hiltunen Thoren M."/>
            <person name="Johannesson H."/>
        </authorList>
    </citation>
    <scope>NUCLEOTIDE SEQUENCE</scope>
    <source>
        <strain evidence="2">CBS 314.62</strain>
    </source>
</reference>
<accession>A0AAE1CC92</accession>
<keyword evidence="1" id="KW-1133">Transmembrane helix</keyword>
<keyword evidence="1" id="KW-0472">Membrane</keyword>
<organism evidence="2 3">
    <name type="scientific">Podospora appendiculata</name>
    <dbReference type="NCBI Taxonomy" id="314037"/>
    <lineage>
        <taxon>Eukaryota</taxon>
        <taxon>Fungi</taxon>
        <taxon>Dikarya</taxon>
        <taxon>Ascomycota</taxon>
        <taxon>Pezizomycotina</taxon>
        <taxon>Sordariomycetes</taxon>
        <taxon>Sordariomycetidae</taxon>
        <taxon>Sordariales</taxon>
        <taxon>Podosporaceae</taxon>
        <taxon>Podospora</taxon>
    </lineage>
</organism>